<gene>
    <name evidence="3" type="ORF">GCM10009539_74600</name>
</gene>
<dbReference type="InterPro" id="IPR019079">
    <property type="entry name" value="Capsule_synth_CapA"/>
</dbReference>
<evidence type="ECO:0000256" key="1">
    <source>
        <dbReference type="ARBA" id="ARBA00005662"/>
    </source>
</evidence>
<accession>A0ABN0V536</accession>
<feature type="domain" description="Capsule synthesis protein CapA" evidence="2">
    <location>
        <begin position="55"/>
        <end position="304"/>
    </location>
</feature>
<protein>
    <recommendedName>
        <fullName evidence="2">Capsule synthesis protein CapA domain-containing protein</fullName>
    </recommendedName>
</protein>
<evidence type="ECO:0000259" key="2">
    <source>
        <dbReference type="SMART" id="SM00854"/>
    </source>
</evidence>
<dbReference type="PANTHER" id="PTHR33393">
    <property type="entry name" value="POLYGLUTAMINE SYNTHESIS ACCESSORY PROTEIN RV0574C-RELATED"/>
    <property type="match status" value="1"/>
</dbReference>
<dbReference type="EMBL" id="BAAAGX010000033">
    <property type="protein sequence ID" value="GAA0275884.1"/>
    <property type="molecule type" value="Genomic_DNA"/>
</dbReference>
<sequence length="381" mass="39666">MTSGYRGRWFLLGVPAVLLGVLAATTTGPGGGPPDASFLRVVPPAASAAPVPTVRFAAVGDVILGSTPKLPPNGGRTFFDDVRRELTGDVVSGNLESPLTDRTTTTKCARRVSRPTEERSTAEARTCYAFRVPPGYARWLAGAGFTVLNVANNHARDYGDAGLADTVAALRRYGVDHTGPAGRITRSSVRGIRVATIGFSPYAWTNSVLDVPAAAALVRRAAASADLVVVQMHIGAEGADHAHVRRGPESFLGEQRGDPIRFAHAVVDAGADLVVGHSPHVLRGLEFYRGRLIAYSLGNFAGYRTLSSAGPAGVGGVLRVTLRSDGSWAGGTLVGTHLVDGGLPARDPRRRALTLVRGLSTADFGRAAARVSPTGGLTPPA</sequence>
<evidence type="ECO:0000313" key="4">
    <source>
        <dbReference type="Proteomes" id="UP001500967"/>
    </source>
</evidence>
<evidence type="ECO:0000313" key="3">
    <source>
        <dbReference type="EMBL" id="GAA0275884.1"/>
    </source>
</evidence>
<dbReference type="InterPro" id="IPR029052">
    <property type="entry name" value="Metallo-depent_PP-like"/>
</dbReference>
<organism evidence="3 4">
    <name type="scientific">Cryptosporangium japonicum</name>
    <dbReference type="NCBI Taxonomy" id="80872"/>
    <lineage>
        <taxon>Bacteria</taxon>
        <taxon>Bacillati</taxon>
        <taxon>Actinomycetota</taxon>
        <taxon>Actinomycetes</taxon>
        <taxon>Cryptosporangiales</taxon>
        <taxon>Cryptosporangiaceae</taxon>
        <taxon>Cryptosporangium</taxon>
    </lineage>
</organism>
<reference evidence="3 4" key="1">
    <citation type="journal article" date="2019" name="Int. J. Syst. Evol. Microbiol.">
        <title>The Global Catalogue of Microorganisms (GCM) 10K type strain sequencing project: providing services to taxonomists for standard genome sequencing and annotation.</title>
        <authorList>
            <consortium name="The Broad Institute Genomics Platform"/>
            <consortium name="The Broad Institute Genome Sequencing Center for Infectious Disease"/>
            <person name="Wu L."/>
            <person name="Ma J."/>
        </authorList>
    </citation>
    <scope>NUCLEOTIDE SEQUENCE [LARGE SCALE GENOMIC DNA]</scope>
    <source>
        <strain evidence="3 4">JCM 10425</strain>
    </source>
</reference>
<dbReference type="Gene3D" id="3.60.21.10">
    <property type="match status" value="1"/>
</dbReference>
<comment type="similarity">
    <text evidence="1">Belongs to the CapA family.</text>
</comment>
<dbReference type="SMART" id="SM00854">
    <property type="entry name" value="PGA_cap"/>
    <property type="match status" value="1"/>
</dbReference>
<proteinExistence type="inferred from homology"/>
<comment type="caution">
    <text evidence="3">The sequence shown here is derived from an EMBL/GenBank/DDBJ whole genome shotgun (WGS) entry which is preliminary data.</text>
</comment>
<keyword evidence="4" id="KW-1185">Reference proteome</keyword>
<dbReference type="SUPFAM" id="SSF56300">
    <property type="entry name" value="Metallo-dependent phosphatases"/>
    <property type="match status" value="1"/>
</dbReference>
<name>A0ABN0V536_9ACTN</name>
<dbReference type="RefSeq" id="WP_344653647.1">
    <property type="nucleotide sequence ID" value="NZ_BAAAGX010000033.1"/>
</dbReference>
<dbReference type="Proteomes" id="UP001500967">
    <property type="component" value="Unassembled WGS sequence"/>
</dbReference>
<dbReference type="Pfam" id="PF09587">
    <property type="entry name" value="PGA_cap"/>
    <property type="match status" value="1"/>
</dbReference>
<dbReference type="PANTHER" id="PTHR33393:SF11">
    <property type="entry name" value="POLYGLUTAMINE SYNTHESIS ACCESSORY PROTEIN RV0574C-RELATED"/>
    <property type="match status" value="1"/>
</dbReference>
<dbReference type="CDD" id="cd07381">
    <property type="entry name" value="MPP_CapA"/>
    <property type="match status" value="1"/>
</dbReference>
<dbReference type="InterPro" id="IPR052169">
    <property type="entry name" value="CW_Biosynth-Accessory"/>
</dbReference>